<keyword evidence="3" id="KW-1185">Reference proteome</keyword>
<feature type="non-terminal residue" evidence="2">
    <location>
        <position position="1"/>
    </location>
</feature>
<protein>
    <submittedName>
        <fullName evidence="2">Uncharacterized protein</fullName>
    </submittedName>
</protein>
<feature type="transmembrane region" description="Helical" evidence="1">
    <location>
        <begin position="35"/>
        <end position="59"/>
    </location>
</feature>
<reference evidence="2" key="2">
    <citation type="submission" date="2023-05" db="EMBL/GenBank/DDBJ databases">
        <authorList>
            <person name="Fouks B."/>
        </authorList>
    </citation>
    <scope>NUCLEOTIDE SEQUENCE</scope>
    <source>
        <strain evidence="2">Stay&amp;Tobe</strain>
        <tissue evidence="2">Testes</tissue>
    </source>
</reference>
<dbReference type="EMBL" id="JASPKZ010009837">
    <property type="protein sequence ID" value="KAJ9575454.1"/>
    <property type="molecule type" value="Genomic_DNA"/>
</dbReference>
<comment type="caution">
    <text evidence="2">The sequence shown here is derived from an EMBL/GenBank/DDBJ whole genome shotgun (WGS) entry which is preliminary data.</text>
</comment>
<dbReference type="Proteomes" id="UP001233999">
    <property type="component" value="Unassembled WGS sequence"/>
</dbReference>
<organism evidence="2 3">
    <name type="scientific">Diploptera punctata</name>
    <name type="common">Pacific beetle cockroach</name>
    <dbReference type="NCBI Taxonomy" id="6984"/>
    <lineage>
        <taxon>Eukaryota</taxon>
        <taxon>Metazoa</taxon>
        <taxon>Ecdysozoa</taxon>
        <taxon>Arthropoda</taxon>
        <taxon>Hexapoda</taxon>
        <taxon>Insecta</taxon>
        <taxon>Pterygota</taxon>
        <taxon>Neoptera</taxon>
        <taxon>Polyneoptera</taxon>
        <taxon>Dictyoptera</taxon>
        <taxon>Blattodea</taxon>
        <taxon>Blaberoidea</taxon>
        <taxon>Blaberidae</taxon>
        <taxon>Diplopterinae</taxon>
        <taxon>Diploptera</taxon>
    </lineage>
</organism>
<evidence type="ECO:0000256" key="1">
    <source>
        <dbReference type="SAM" id="Phobius"/>
    </source>
</evidence>
<keyword evidence="1" id="KW-0472">Membrane</keyword>
<name>A0AAD7Z7N5_DIPPU</name>
<reference evidence="2" key="1">
    <citation type="journal article" date="2023" name="IScience">
        <title>Live-bearing cockroach genome reveals convergent evolutionary mechanisms linked to viviparity in insects and beyond.</title>
        <authorList>
            <person name="Fouks B."/>
            <person name="Harrison M.C."/>
            <person name="Mikhailova A.A."/>
            <person name="Marchal E."/>
            <person name="English S."/>
            <person name="Carruthers M."/>
            <person name="Jennings E.C."/>
            <person name="Chiamaka E.L."/>
            <person name="Frigard R.A."/>
            <person name="Pippel M."/>
            <person name="Attardo G.M."/>
            <person name="Benoit J.B."/>
            <person name="Bornberg-Bauer E."/>
            <person name="Tobe S.S."/>
        </authorList>
    </citation>
    <scope>NUCLEOTIDE SEQUENCE</scope>
    <source>
        <strain evidence="2">Stay&amp;Tobe</strain>
    </source>
</reference>
<keyword evidence="1" id="KW-0812">Transmembrane</keyword>
<evidence type="ECO:0000313" key="3">
    <source>
        <dbReference type="Proteomes" id="UP001233999"/>
    </source>
</evidence>
<accession>A0AAD7Z7N5</accession>
<feature type="non-terminal residue" evidence="2">
    <location>
        <position position="86"/>
    </location>
</feature>
<proteinExistence type="predicted"/>
<dbReference type="AlphaFoldDB" id="A0AAD7Z7N5"/>
<evidence type="ECO:0000313" key="2">
    <source>
        <dbReference type="EMBL" id="KAJ9575454.1"/>
    </source>
</evidence>
<keyword evidence="1" id="KW-1133">Transmembrane helix</keyword>
<gene>
    <name evidence="2" type="ORF">L9F63_007659</name>
</gene>
<sequence>GECFQYDCTSFLIGVVIHPLSSKKDFPNVSYQPTASLVMVISPLYLFDLHAFLSGGYLFSVQIGDLHRLLNPTTDESKCQTSLYTR</sequence>